<feature type="compositionally biased region" description="Polar residues" evidence="7">
    <location>
        <begin position="591"/>
        <end position="607"/>
    </location>
</feature>
<name>A0AA39ZAJ4_9PEZI</name>
<keyword evidence="4" id="KW-0238">DNA-binding</keyword>
<dbReference type="Gene3D" id="4.10.240.10">
    <property type="entry name" value="Zn(2)-C6 fungal-type DNA-binding domain"/>
    <property type="match status" value="1"/>
</dbReference>
<dbReference type="PANTHER" id="PTHR47659">
    <property type="entry name" value="ZN(II)2CYS6 TRANSCRIPTION FACTOR (EUROFUNG)-RELATED"/>
    <property type="match status" value="1"/>
</dbReference>
<feature type="compositionally biased region" description="Polar residues" evidence="7">
    <location>
        <begin position="165"/>
        <end position="187"/>
    </location>
</feature>
<evidence type="ECO:0000313" key="9">
    <source>
        <dbReference type="EMBL" id="KAK0666667.1"/>
    </source>
</evidence>
<keyword evidence="5" id="KW-0804">Transcription</keyword>
<feature type="compositionally biased region" description="Polar residues" evidence="7">
    <location>
        <begin position="485"/>
        <end position="501"/>
    </location>
</feature>
<evidence type="ECO:0000256" key="3">
    <source>
        <dbReference type="ARBA" id="ARBA00023015"/>
    </source>
</evidence>
<feature type="compositionally biased region" description="Pro residues" evidence="7">
    <location>
        <begin position="49"/>
        <end position="60"/>
    </location>
</feature>
<keyword evidence="10" id="KW-1185">Reference proteome</keyword>
<keyword evidence="3" id="KW-0805">Transcription regulation</keyword>
<evidence type="ECO:0000256" key="5">
    <source>
        <dbReference type="ARBA" id="ARBA00023163"/>
    </source>
</evidence>
<dbReference type="AlphaFoldDB" id="A0AA39ZAJ4"/>
<dbReference type="GO" id="GO:0000981">
    <property type="term" value="F:DNA-binding transcription factor activity, RNA polymerase II-specific"/>
    <property type="evidence" value="ECO:0007669"/>
    <property type="project" value="InterPro"/>
</dbReference>
<evidence type="ECO:0000259" key="8">
    <source>
        <dbReference type="PROSITE" id="PS50048"/>
    </source>
</evidence>
<reference evidence="9" key="1">
    <citation type="submission" date="2023-06" db="EMBL/GenBank/DDBJ databases">
        <title>Genome-scale phylogeny and comparative genomics of the fungal order Sordariales.</title>
        <authorList>
            <consortium name="Lawrence Berkeley National Laboratory"/>
            <person name="Hensen N."/>
            <person name="Bonometti L."/>
            <person name="Westerberg I."/>
            <person name="Brannstrom I.O."/>
            <person name="Guillou S."/>
            <person name="Cros-Aarteil S."/>
            <person name="Calhoun S."/>
            <person name="Haridas S."/>
            <person name="Kuo A."/>
            <person name="Mondo S."/>
            <person name="Pangilinan J."/>
            <person name="Riley R."/>
            <person name="Labutti K."/>
            <person name="Andreopoulos B."/>
            <person name="Lipzen A."/>
            <person name="Chen C."/>
            <person name="Yanf M."/>
            <person name="Daum C."/>
            <person name="Ng V."/>
            <person name="Clum A."/>
            <person name="Steindorff A."/>
            <person name="Ohm R."/>
            <person name="Martin F."/>
            <person name="Silar P."/>
            <person name="Natvig D."/>
            <person name="Lalanne C."/>
            <person name="Gautier V."/>
            <person name="Ament-Velasquez S.L."/>
            <person name="Kruys A."/>
            <person name="Hutchinson M.I."/>
            <person name="Powell A.J."/>
            <person name="Barry K."/>
            <person name="Miller A.N."/>
            <person name="Grigoriev I.V."/>
            <person name="Debuchy R."/>
            <person name="Gladieux P."/>
            <person name="Thoren M.H."/>
            <person name="Johannesson H."/>
        </authorList>
    </citation>
    <scope>NUCLEOTIDE SEQUENCE</scope>
    <source>
        <strain evidence="9">CBS 307.81</strain>
    </source>
</reference>
<evidence type="ECO:0000256" key="1">
    <source>
        <dbReference type="ARBA" id="ARBA00022723"/>
    </source>
</evidence>
<keyword evidence="1" id="KW-0479">Metal-binding</keyword>
<evidence type="ECO:0000256" key="2">
    <source>
        <dbReference type="ARBA" id="ARBA00022833"/>
    </source>
</evidence>
<sequence length="635" mass="69739">MQRSHPGDDSWTPLGQRRGISDLARSALSLDLHWVRADTESAARQRSYPSPPMSGSPSIPPKLSQEAAERAQGSYQPTTQDVYRGIPTSQGHERAQASNVTGPSRQFLTDPPERTTYSFPPQHAERPAHQPLTYSHLSGQIGGQPGPAYLPIPGTGSAVGPSGQLAASQTYPSALHSQLQDPLQHNSPKARKTKGHVASACVPCKKAHLRCDPERPCSRCVSQNKADQCVDVQHKKRGRPRLRDDNQTRYESGGRLGSAAEAMRRPLTSVYGSGSTMGMVQSDSLRRTQSYRVLKSQPAESIAPRFLERGLAADANVFPAPLSISTTRVPEEPVAYLRVVGLEFLKASGTFYSAIGRPSRTGFKLLEDVLSPGDRSKAERIDRQTKEEQRTREFGQLPAMTTVDEQAQFAQRLGFGADDIARYHTDWRMEHLTFEGEDGQHRAYPTRFGLVKEDSVWFVVLILQIQPPRPYQYPTPSPNPRDNTYPYQPTPLSFSQPTPMSATFDPRHSRLGEPSPYGARQPMAIGAPPPSIMAGRSPGLSSGYVPSPSRPAYPETSSSYQVPRSEIHPPSSRPPQLQGYQLPPLNLGPSTGPSQSQPQERTPSYQSRGDRPRVDIGGLLDHPGHPRDPPPPPQQ</sequence>
<organism evidence="9 10">
    <name type="scientific">Cercophora samala</name>
    <dbReference type="NCBI Taxonomy" id="330535"/>
    <lineage>
        <taxon>Eukaryota</taxon>
        <taxon>Fungi</taxon>
        <taxon>Dikarya</taxon>
        <taxon>Ascomycota</taxon>
        <taxon>Pezizomycotina</taxon>
        <taxon>Sordariomycetes</taxon>
        <taxon>Sordariomycetidae</taxon>
        <taxon>Sordariales</taxon>
        <taxon>Lasiosphaeriaceae</taxon>
        <taxon>Cercophora</taxon>
    </lineage>
</organism>
<dbReference type="PROSITE" id="PS50048">
    <property type="entry name" value="ZN2_CY6_FUNGAL_2"/>
    <property type="match status" value="1"/>
</dbReference>
<dbReference type="PANTHER" id="PTHR47659:SF4">
    <property type="entry name" value="ZN(II)2CYS6 TRANSCRIPTION FACTOR (EUROFUNG)"/>
    <property type="match status" value="1"/>
</dbReference>
<dbReference type="InterPro" id="IPR050335">
    <property type="entry name" value="ERT1_acuK_gluconeogen_tf"/>
</dbReference>
<protein>
    <recommendedName>
        <fullName evidence="8">Zn(2)-C6 fungal-type domain-containing protein</fullName>
    </recommendedName>
</protein>
<dbReference type="GO" id="GO:0003677">
    <property type="term" value="F:DNA binding"/>
    <property type="evidence" value="ECO:0007669"/>
    <property type="project" value="UniProtKB-KW"/>
</dbReference>
<evidence type="ECO:0000313" key="10">
    <source>
        <dbReference type="Proteomes" id="UP001174997"/>
    </source>
</evidence>
<feature type="region of interest" description="Disordered" evidence="7">
    <location>
        <begin position="234"/>
        <end position="259"/>
    </location>
</feature>
<dbReference type="Proteomes" id="UP001174997">
    <property type="component" value="Unassembled WGS sequence"/>
</dbReference>
<feature type="compositionally biased region" description="Pro residues" evidence="7">
    <location>
        <begin position="469"/>
        <end position="479"/>
    </location>
</feature>
<keyword evidence="2" id="KW-0862">Zinc</keyword>
<evidence type="ECO:0000256" key="4">
    <source>
        <dbReference type="ARBA" id="ARBA00023125"/>
    </source>
</evidence>
<feature type="domain" description="Zn(2)-C6 fungal-type" evidence="8">
    <location>
        <begin position="200"/>
        <end position="231"/>
    </location>
</feature>
<feature type="region of interest" description="Disordered" evidence="7">
    <location>
        <begin position="469"/>
        <end position="635"/>
    </location>
</feature>
<feature type="compositionally biased region" description="Low complexity" evidence="7">
    <location>
        <begin position="574"/>
        <end position="589"/>
    </location>
</feature>
<dbReference type="EMBL" id="JAULSY010000084">
    <property type="protein sequence ID" value="KAK0666667.1"/>
    <property type="molecule type" value="Genomic_DNA"/>
</dbReference>
<dbReference type="Pfam" id="PF00172">
    <property type="entry name" value="Zn_clus"/>
    <property type="match status" value="1"/>
</dbReference>
<dbReference type="SMART" id="SM00066">
    <property type="entry name" value="GAL4"/>
    <property type="match status" value="1"/>
</dbReference>
<evidence type="ECO:0000256" key="6">
    <source>
        <dbReference type="ARBA" id="ARBA00023242"/>
    </source>
</evidence>
<proteinExistence type="predicted"/>
<feature type="region of interest" description="Disordered" evidence="7">
    <location>
        <begin position="39"/>
        <end position="115"/>
    </location>
</feature>
<comment type="caution">
    <text evidence="9">The sequence shown here is derived from an EMBL/GenBank/DDBJ whole genome shotgun (WGS) entry which is preliminary data.</text>
</comment>
<evidence type="ECO:0000256" key="7">
    <source>
        <dbReference type="SAM" id="MobiDB-lite"/>
    </source>
</evidence>
<feature type="region of interest" description="Disordered" evidence="7">
    <location>
        <begin position="134"/>
        <end position="194"/>
    </location>
</feature>
<accession>A0AA39ZAJ4</accession>
<dbReference type="InterPro" id="IPR001138">
    <property type="entry name" value="Zn2Cys6_DnaBD"/>
</dbReference>
<dbReference type="SUPFAM" id="SSF57701">
    <property type="entry name" value="Zn2/Cys6 DNA-binding domain"/>
    <property type="match status" value="1"/>
</dbReference>
<dbReference type="GO" id="GO:0008270">
    <property type="term" value="F:zinc ion binding"/>
    <property type="evidence" value="ECO:0007669"/>
    <property type="project" value="InterPro"/>
</dbReference>
<keyword evidence="6" id="KW-0539">Nucleus</keyword>
<dbReference type="CDD" id="cd00067">
    <property type="entry name" value="GAL4"/>
    <property type="match status" value="1"/>
</dbReference>
<feature type="compositionally biased region" description="Polar residues" evidence="7">
    <location>
        <begin position="96"/>
        <end position="107"/>
    </location>
</feature>
<dbReference type="PROSITE" id="PS00463">
    <property type="entry name" value="ZN2_CY6_FUNGAL_1"/>
    <property type="match status" value="1"/>
</dbReference>
<gene>
    <name evidence="9" type="ORF">QBC41DRAFT_147109</name>
</gene>
<dbReference type="InterPro" id="IPR036864">
    <property type="entry name" value="Zn2-C6_fun-type_DNA-bd_sf"/>
</dbReference>